<gene>
    <name evidence="1" type="ORF">Alo02nite_90000</name>
</gene>
<protein>
    <submittedName>
        <fullName evidence="1">DUF1269 domain-containing family protein</fullName>
    </submittedName>
</protein>
<sequence length="163" mass="16508">MQVLVVGFDRPALSGEVLSEFTRLRNAGIVRLVDLLLVSRAADGTLETLAAPDGADAGLGGIAVALFAHPDSDAEAPTGGASSAEPSLGADPAGRPVWSLAEAVPVGSAAAVALIEHLWAGPLTAAIRRAGGAALEETWLAPDDLDLLDALLEQRAMNDAAEP</sequence>
<dbReference type="RefSeq" id="WP_229807406.1">
    <property type="nucleotide sequence ID" value="NZ_BOMP01000187.1"/>
</dbReference>
<keyword evidence="2" id="KW-1185">Reference proteome</keyword>
<name>A0ABQ4AYN8_9ACTN</name>
<dbReference type="Proteomes" id="UP000631312">
    <property type="component" value="Unassembled WGS sequence"/>
</dbReference>
<evidence type="ECO:0000313" key="1">
    <source>
        <dbReference type="EMBL" id="GIE46102.1"/>
    </source>
</evidence>
<dbReference type="EMBL" id="BOMP01000187">
    <property type="protein sequence ID" value="GIE46102.1"/>
    <property type="molecule type" value="Genomic_DNA"/>
</dbReference>
<organism evidence="1 2">
    <name type="scientific">Actinoplanes lobatus</name>
    <dbReference type="NCBI Taxonomy" id="113568"/>
    <lineage>
        <taxon>Bacteria</taxon>
        <taxon>Bacillati</taxon>
        <taxon>Actinomycetota</taxon>
        <taxon>Actinomycetes</taxon>
        <taxon>Micromonosporales</taxon>
        <taxon>Micromonosporaceae</taxon>
        <taxon>Actinoplanes</taxon>
    </lineage>
</organism>
<proteinExistence type="predicted"/>
<evidence type="ECO:0000313" key="2">
    <source>
        <dbReference type="Proteomes" id="UP000631312"/>
    </source>
</evidence>
<accession>A0ABQ4AYN8</accession>
<reference evidence="1 2" key="1">
    <citation type="submission" date="2021-01" db="EMBL/GenBank/DDBJ databases">
        <title>Whole genome shotgun sequence of Actinoplanes lobatus NBRC 12513.</title>
        <authorList>
            <person name="Komaki H."/>
            <person name="Tamura T."/>
        </authorList>
    </citation>
    <scope>NUCLEOTIDE SEQUENCE [LARGE SCALE GENOMIC DNA]</scope>
    <source>
        <strain evidence="1 2">NBRC 12513</strain>
    </source>
</reference>
<comment type="caution">
    <text evidence="1">The sequence shown here is derived from an EMBL/GenBank/DDBJ whole genome shotgun (WGS) entry which is preliminary data.</text>
</comment>